<organism evidence="3 4">
    <name type="scientific">Rhodothalassium salexigens DSM 2132</name>
    <dbReference type="NCBI Taxonomy" id="1188247"/>
    <lineage>
        <taxon>Bacteria</taxon>
        <taxon>Pseudomonadati</taxon>
        <taxon>Pseudomonadota</taxon>
        <taxon>Alphaproteobacteria</taxon>
        <taxon>Rhodothalassiales</taxon>
        <taxon>Rhodothalassiaceae</taxon>
        <taxon>Rhodothalassium</taxon>
    </lineage>
</organism>
<dbReference type="PROSITE" id="PS50043">
    <property type="entry name" value="HTH_LUXR_2"/>
    <property type="match status" value="1"/>
</dbReference>
<proteinExistence type="predicted"/>
<dbReference type="SMART" id="SM00421">
    <property type="entry name" value="HTH_LUXR"/>
    <property type="match status" value="1"/>
</dbReference>
<comment type="caution">
    <text evidence="3">The sequence shown here is derived from an EMBL/GenBank/DDBJ whole genome shotgun (WGS) entry which is preliminary data.</text>
</comment>
<dbReference type="Proteomes" id="UP000295399">
    <property type="component" value="Unassembled WGS sequence"/>
</dbReference>
<reference evidence="3 4" key="1">
    <citation type="submission" date="2019-03" db="EMBL/GenBank/DDBJ databases">
        <title>Genomic Encyclopedia of Type Strains, Phase IV (KMG-IV): sequencing the most valuable type-strain genomes for metagenomic binning, comparative biology and taxonomic classification.</title>
        <authorList>
            <person name="Goeker M."/>
        </authorList>
    </citation>
    <scope>NUCLEOTIDE SEQUENCE [LARGE SCALE GENOMIC DNA]</scope>
    <source>
        <strain evidence="3 4">DSM 2132</strain>
    </source>
</reference>
<dbReference type="InParanoid" id="A0A4R2PMK4"/>
<evidence type="ECO:0000313" key="3">
    <source>
        <dbReference type="EMBL" id="TCP35275.1"/>
    </source>
</evidence>
<evidence type="ECO:0000256" key="1">
    <source>
        <dbReference type="ARBA" id="ARBA00023125"/>
    </source>
</evidence>
<dbReference type="InterPro" id="IPR016032">
    <property type="entry name" value="Sig_transdc_resp-reg_C-effctor"/>
</dbReference>
<accession>A0A4R2PMK4</accession>
<keyword evidence="1" id="KW-0238">DNA-binding</keyword>
<dbReference type="PRINTS" id="PR00038">
    <property type="entry name" value="HTHLUXR"/>
</dbReference>
<keyword evidence="4" id="KW-1185">Reference proteome</keyword>
<dbReference type="Pfam" id="PF00196">
    <property type="entry name" value="GerE"/>
    <property type="match status" value="1"/>
</dbReference>
<dbReference type="PANTHER" id="PTHR43214">
    <property type="entry name" value="TWO-COMPONENT RESPONSE REGULATOR"/>
    <property type="match status" value="1"/>
</dbReference>
<dbReference type="AlphaFoldDB" id="A0A4R2PMK4"/>
<dbReference type="InterPro" id="IPR000792">
    <property type="entry name" value="Tscrpt_reg_LuxR_C"/>
</dbReference>
<dbReference type="Gene3D" id="1.10.10.10">
    <property type="entry name" value="Winged helix-like DNA-binding domain superfamily/Winged helix DNA-binding domain"/>
    <property type="match status" value="1"/>
</dbReference>
<sequence length="223" mass="23297">MKVLLLDRHALFRHSMHEVLAQLGGVGSILEAASMADFVRQATAHDDIALVIAYPPSLDLDLADCISLTRRLVAGARLAFFRDTPDPAVEGRYPEIVFLDRAADGDTIADALRGAEPLRGSAVAFGDGASATPAAGPIGLVRASQTGAAASGTQTGRCADLSFRQRQIMAMVAEGLANKEIAARLGIAEGTVKAHIHAVFKALGVTNRTQAVVRYGGALRQAG</sequence>
<evidence type="ECO:0000259" key="2">
    <source>
        <dbReference type="PROSITE" id="PS50043"/>
    </source>
</evidence>
<protein>
    <submittedName>
        <fullName evidence="3">LuxR family two component transcriptional regulator</fullName>
    </submittedName>
</protein>
<gene>
    <name evidence="3" type="ORF">EV659_104125</name>
</gene>
<dbReference type="SUPFAM" id="SSF46894">
    <property type="entry name" value="C-terminal effector domain of the bipartite response regulators"/>
    <property type="match status" value="1"/>
</dbReference>
<name>A0A4R2PMK4_RHOSA</name>
<dbReference type="PANTHER" id="PTHR43214:SF43">
    <property type="entry name" value="TWO-COMPONENT RESPONSE REGULATOR"/>
    <property type="match status" value="1"/>
</dbReference>
<evidence type="ECO:0000313" key="4">
    <source>
        <dbReference type="Proteomes" id="UP000295399"/>
    </source>
</evidence>
<dbReference type="EMBL" id="SLXO01000004">
    <property type="protein sequence ID" value="TCP35275.1"/>
    <property type="molecule type" value="Genomic_DNA"/>
</dbReference>
<dbReference type="GO" id="GO:0003677">
    <property type="term" value="F:DNA binding"/>
    <property type="evidence" value="ECO:0007669"/>
    <property type="project" value="UniProtKB-KW"/>
</dbReference>
<feature type="domain" description="HTH luxR-type" evidence="2">
    <location>
        <begin position="154"/>
        <end position="219"/>
    </location>
</feature>
<dbReference type="InterPro" id="IPR039420">
    <property type="entry name" value="WalR-like"/>
</dbReference>
<dbReference type="GO" id="GO:0006355">
    <property type="term" value="P:regulation of DNA-templated transcription"/>
    <property type="evidence" value="ECO:0007669"/>
    <property type="project" value="InterPro"/>
</dbReference>
<dbReference type="InterPro" id="IPR036388">
    <property type="entry name" value="WH-like_DNA-bd_sf"/>
</dbReference>
<dbReference type="RefSeq" id="WP_165878769.1">
    <property type="nucleotide sequence ID" value="NZ_JACIGF010000004.1"/>
</dbReference>
<dbReference type="CDD" id="cd06170">
    <property type="entry name" value="LuxR_C_like"/>
    <property type="match status" value="1"/>
</dbReference>